<evidence type="ECO:0000256" key="6">
    <source>
        <dbReference type="SAM" id="Phobius"/>
    </source>
</evidence>
<feature type="signal peptide" evidence="7">
    <location>
        <begin position="1"/>
        <end position="18"/>
    </location>
</feature>
<dbReference type="GO" id="GO:0016020">
    <property type="term" value="C:membrane"/>
    <property type="evidence" value="ECO:0007669"/>
    <property type="project" value="UniProtKB-SubCell"/>
</dbReference>
<evidence type="ECO:0000313" key="8">
    <source>
        <dbReference type="EMBL" id="GKU88649.1"/>
    </source>
</evidence>
<evidence type="ECO:0000256" key="2">
    <source>
        <dbReference type="ARBA" id="ARBA00010199"/>
    </source>
</evidence>
<evidence type="ECO:0000256" key="5">
    <source>
        <dbReference type="ARBA" id="ARBA00023136"/>
    </source>
</evidence>
<comment type="caution">
    <text evidence="8">The sequence shown here is derived from an EMBL/GenBank/DDBJ whole genome shotgun (WGS) entry which is preliminary data.</text>
</comment>
<proteinExistence type="inferred from homology"/>
<sequence length="126" mass="13580">MAAFQICLQVWLTSSLLADGLAVAGQALLACAFAEKNMNKIVAATQPINSIAFVFDGINFGASDFAYTAYSMELVAGVSIGSLFFLSKSNGFVGIWIALTIYMILRMFAGVWRMGTGTGPWSYLRK</sequence>
<dbReference type="Proteomes" id="UP001054252">
    <property type="component" value="Unassembled WGS sequence"/>
</dbReference>
<dbReference type="PANTHER" id="PTHR42893:SF11">
    <property type="entry name" value="PROTEIN DETOXIFICATION 43"/>
    <property type="match status" value="1"/>
</dbReference>
<organism evidence="8 9">
    <name type="scientific">Rubroshorea leprosula</name>
    <dbReference type="NCBI Taxonomy" id="152421"/>
    <lineage>
        <taxon>Eukaryota</taxon>
        <taxon>Viridiplantae</taxon>
        <taxon>Streptophyta</taxon>
        <taxon>Embryophyta</taxon>
        <taxon>Tracheophyta</taxon>
        <taxon>Spermatophyta</taxon>
        <taxon>Magnoliopsida</taxon>
        <taxon>eudicotyledons</taxon>
        <taxon>Gunneridae</taxon>
        <taxon>Pentapetalae</taxon>
        <taxon>rosids</taxon>
        <taxon>malvids</taxon>
        <taxon>Malvales</taxon>
        <taxon>Dipterocarpaceae</taxon>
        <taxon>Rubroshorea</taxon>
    </lineage>
</organism>
<dbReference type="GO" id="GO:0015137">
    <property type="term" value="F:citrate transmembrane transporter activity"/>
    <property type="evidence" value="ECO:0007669"/>
    <property type="project" value="TreeGrafter"/>
</dbReference>
<keyword evidence="3 6" id="KW-0812">Transmembrane</keyword>
<dbReference type="EMBL" id="BPVZ01000002">
    <property type="protein sequence ID" value="GKU88649.1"/>
    <property type="molecule type" value="Genomic_DNA"/>
</dbReference>
<reference evidence="8 9" key="1">
    <citation type="journal article" date="2021" name="Commun. Biol.">
        <title>The genome of Shorea leprosula (Dipterocarpaceae) highlights the ecological relevance of drought in aseasonal tropical rainforests.</title>
        <authorList>
            <person name="Ng K.K.S."/>
            <person name="Kobayashi M.J."/>
            <person name="Fawcett J.A."/>
            <person name="Hatakeyama M."/>
            <person name="Paape T."/>
            <person name="Ng C.H."/>
            <person name="Ang C.C."/>
            <person name="Tnah L.H."/>
            <person name="Lee C.T."/>
            <person name="Nishiyama T."/>
            <person name="Sese J."/>
            <person name="O'Brien M.J."/>
            <person name="Copetti D."/>
            <person name="Mohd Noor M.I."/>
            <person name="Ong R.C."/>
            <person name="Putra M."/>
            <person name="Sireger I.Z."/>
            <person name="Indrioko S."/>
            <person name="Kosugi Y."/>
            <person name="Izuno A."/>
            <person name="Isagi Y."/>
            <person name="Lee S.L."/>
            <person name="Shimizu K.K."/>
        </authorList>
    </citation>
    <scope>NUCLEOTIDE SEQUENCE [LARGE SCALE GENOMIC DNA]</scope>
    <source>
        <strain evidence="8">214</strain>
    </source>
</reference>
<keyword evidence="4 6" id="KW-1133">Transmembrane helix</keyword>
<keyword evidence="7" id="KW-0732">Signal</keyword>
<comment type="similarity">
    <text evidence="2">Belongs to the multi antimicrobial extrusion (MATE) (TC 2.A.66.1) family.</text>
</comment>
<name>A0AAV5HSW2_9ROSI</name>
<feature type="transmembrane region" description="Helical" evidence="6">
    <location>
        <begin position="65"/>
        <end position="86"/>
    </location>
</feature>
<evidence type="ECO:0000256" key="1">
    <source>
        <dbReference type="ARBA" id="ARBA00004141"/>
    </source>
</evidence>
<feature type="transmembrane region" description="Helical" evidence="6">
    <location>
        <begin position="93"/>
        <end position="112"/>
    </location>
</feature>
<evidence type="ECO:0008006" key="10">
    <source>
        <dbReference type="Google" id="ProtNLM"/>
    </source>
</evidence>
<evidence type="ECO:0000256" key="4">
    <source>
        <dbReference type="ARBA" id="ARBA00022989"/>
    </source>
</evidence>
<keyword evidence="9" id="KW-1185">Reference proteome</keyword>
<gene>
    <name evidence="8" type="ORF">SLEP1_g2886</name>
</gene>
<comment type="subcellular location">
    <subcellularLocation>
        <location evidence="1">Membrane</location>
        <topology evidence="1">Multi-pass membrane protein</topology>
    </subcellularLocation>
</comment>
<keyword evidence="5 6" id="KW-0472">Membrane</keyword>
<feature type="chain" id="PRO_5043506841" description="MATE efflux family protein" evidence="7">
    <location>
        <begin position="19"/>
        <end position="126"/>
    </location>
</feature>
<protein>
    <recommendedName>
        <fullName evidence="10">MATE efflux family protein</fullName>
    </recommendedName>
</protein>
<dbReference type="InterPro" id="IPR044644">
    <property type="entry name" value="DinF-like"/>
</dbReference>
<evidence type="ECO:0000256" key="7">
    <source>
        <dbReference type="SAM" id="SignalP"/>
    </source>
</evidence>
<dbReference type="AlphaFoldDB" id="A0AAV5HSW2"/>
<evidence type="ECO:0000256" key="3">
    <source>
        <dbReference type="ARBA" id="ARBA00022692"/>
    </source>
</evidence>
<evidence type="ECO:0000313" key="9">
    <source>
        <dbReference type="Proteomes" id="UP001054252"/>
    </source>
</evidence>
<accession>A0AAV5HSW2</accession>
<dbReference type="PANTHER" id="PTHR42893">
    <property type="entry name" value="PROTEIN DETOXIFICATION 44, CHLOROPLASTIC-RELATED"/>
    <property type="match status" value="1"/>
</dbReference>